<dbReference type="InterPro" id="IPR007452">
    <property type="entry name" value="TamB_C"/>
</dbReference>
<proteinExistence type="predicted"/>
<protein>
    <submittedName>
        <fullName evidence="7">DUF490 domain-containing protein</fullName>
    </submittedName>
</protein>
<reference evidence="7 8" key="1">
    <citation type="submission" date="2019-12" db="EMBL/GenBank/DDBJ databases">
        <title>Genomic-based taxomic classification of the family Erythrobacteraceae.</title>
        <authorList>
            <person name="Xu L."/>
        </authorList>
    </citation>
    <scope>NUCLEOTIDE SEQUENCE [LARGE SCALE GENOMIC DNA]</scope>
    <source>
        <strain evidence="7 8">MCCC 1A09962</strain>
    </source>
</reference>
<keyword evidence="8" id="KW-1185">Reference proteome</keyword>
<dbReference type="GO" id="GO:0009306">
    <property type="term" value="P:protein secretion"/>
    <property type="evidence" value="ECO:0007669"/>
    <property type="project" value="InterPro"/>
</dbReference>
<evidence type="ECO:0000256" key="3">
    <source>
        <dbReference type="ARBA" id="ARBA00022989"/>
    </source>
</evidence>
<dbReference type="PANTHER" id="PTHR36985:SF1">
    <property type="entry name" value="TRANSLOCATION AND ASSEMBLY MODULE SUBUNIT TAMB"/>
    <property type="match status" value="1"/>
</dbReference>
<dbReference type="PANTHER" id="PTHR36985">
    <property type="entry name" value="TRANSLOCATION AND ASSEMBLY MODULE SUBUNIT TAMB"/>
    <property type="match status" value="1"/>
</dbReference>
<evidence type="ECO:0000313" key="8">
    <source>
        <dbReference type="Proteomes" id="UP000433104"/>
    </source>
</evidence>
<comment type="caution">
    <text evidence="7">The sequence shown here is derived from an EMBL/GenBank/DDBJ whole genome shotgun (WGS) entry which is preliminary data.</text>
</comment>
<organism evidence="7 8">
    <name type="scientific">Parapontixanthobacter aurantiacus</name>
    <dbReference type="NCBI Taxonomy" id="1463599"/>
    <lineage>
        <taxon>Bacteria</taxon>
        <taxon>Pseudomonadati</taxon>
        <taxon>Pseudomonadota</taxon>
        <taxon>Alphaproteobacteria</taxon>
        <taxon>Sphingomonadales</taxon>
        <taxon>Erythrobacteraceae</taxon>
        <taxon>Parapontixanthobacter</taxon>
    </lineage>
</organism>
<dbReference type="RefSeq" id="WP_160681214.1">
    <property type="nucleotide sequence ID" value="NZ_WTYW01000001.1"/>
</dbReference>
<accession>A0A844ZAY5</accession>
<evidence type="ECO:0000256" key="2">
    <source>
        <dbReference type="ARBA" id="ARBA00022692"/>
    </source>
</evidence>
<keyword evidence="3 5" id="KW-1133">Transmembrane helix</keyword>
<dbReference type="Pfam" id="PF04357">
    <property type="entry name" value="TamB"/>
    <property type="match status" value="1"/>
</dbReference>
<sequence>MAEPVLENDEFEQENEFGFRSNRVKRVAKWLGLILLAVALLLAAFAVFLNTSAGQRFIADRIGGVETQSGLSIAIGRVEGSLFRDATLYDVELSDPQGVFLTIPEARLDWRPFAYFRNLVDIRSISARRATLLRLPELRESDDDSPIIPDIDISIDSFDIQRLTLAPGVAGNVGRQVDLRGRANLDGEQVELRAAGRLGEQDRLAVVLMARPEDDLFDLSLDYRAPQNGVLAGLLGAEASYRAVIAGEGRWSRWNGGIAIDRAGQRIGAFRLTNRAGRLGLVGQTDLSDVTTGLLQDLLGATASLRAYATVEERLVDARLAFRTAALRGKAAGEIDLAENAFRDFDVMVQPVRTDLFGPEIRLENARLAATLDGPFDQTDIEHLFAAERIVLGSTSLRDVSHSGRLNRQGRRWTLPVNLAVVRVTTGNALFDPQLSNGRVAGNLVLDGNRLISDGLAVRFPELRADLALRGDVRTGDYRFTGPVDVANLQLEDVGRLSGTAQIALNLGNDNPWTLRSQISGLVDPVTNGTIANLAGPRIAVQGGLTIGGNAPLVFRDLRLDAANVDMLLDGRIEDGTTRVAGRGRHVRFGAFDVEAGIGESGPSAVLLFESPFPAAGLRDVRLAIAPDNDGLSIATQGQSSLGEFAGNLNLFAPEDGPTRIAIEDMRVWQTDVAGVLSLTQTGLSGDLSLSGGGLDGTVDLAPSPAGQRLGLSLSARDASFAGEVPISIAQAEVEAYGVLGDRTTLEGNLRAAGLSYGNFFIGRLAATGELNDGVGSVTASIAGRRSSRFALQLNAAIRPERIDVVARGEYGNRRISMPRRAVLTKLSNGAWNLARSQISYGQGAIVAEGILGDPGELRLDLGLSQLPLSLADVVFSDIGLGGTMSGRIDYRVGDSGLPNADIRLKIDDLTRSGLVLTSAPIDLALVGRVTSTSAAARAVLNEGSERRGRVQVRIDRLPTTGSLGERLRLGNLFAQLRYAGRADALWRLAAIDAFDMTGPVALAADFRGSIANPRVRGSISSDNLRLRSGVSGTDIRDVSVDGRFTGSRLQLTRFAGSTANGGTLTGSGIVDLAGLGERVERRSLRVRGPRLDLRANAQRARLVNANGLSATVSGPLRIVSNGFGGTIAGRLRINRASWSLGRAAAEADLPRIATREINIPPDIAPTVAGGRPWRYLIDARGPSRIDVDGLGLDSEWGADIILRGTTDNPRIGGQATVVRGAYNFAGTRFELTRGRIAFDEDTAIDPRLDIIAETQENDLDVTVNVQGSAQQPEVSFSSVPALPQEEILARLLFGGSITSLSATDALQLGSAVASLQGGGGGLDPINQLRTAIGLDRLRFVGADPVLDRGTGVAFGKNIGRRVYVEIITDGRGYSATEVEFRVTRWLSLLATVSTIGRESAVAEISRDY</sequence>
<evidence type="ECO:0000256" key="4">
    <source>
        <dbReference type="ARBA" id="ARBA00023136"/>
    </source>
</evidence>
<keyword evidence="4 5" id="KW-0472">Membrane</keyword>
<name>A0A844ZAY5_9SPHN</name>
<evidence type="ECO:0000256" key="1">
    <source>
        <dbReference type="ARBA" id="ARBA00004167"/>
    </source>
</evidence>
<gene>
    <name evidence="7" type="ORF">GRI38_01320</name>
</gene>
<feature type="transmembrane region" description="Helical" evidence="5">
    <location>
        <begin position="30"/>
        <end position="49"/>
    </location>
</feature>
<keyword evidence="2 5" id="KW-0812">Transmembrane</keyword>
<dbReference type="OrthoDB" id="7784409at2"/>
<evidence type="ECO:0000256" key="5">
    <source>
        <dbReference type="SAM" id="Phobius"/>
    </source>
</evidence>
<feature type="domain" description="Translocation and assembly module TamB C-terminal" evidence="6">
    <location>
        <begin position="1055"/>
        <end position="1397"/>
    </location>
</feature>
<evidence type="ECO:0000259" key="6">
    <source>
        <dbReference type="Pfam" id="PF04357"/>
    </source>
</evidence>
<dbReference type="EMBL" id="WTYW01000001">
    <property type="protein sequence ID" value="MXO84674.1"/>
    <property type="molecule type" value="Genomic_DNA"/>
</dbReference>
<dbReference type="Proteomes" id="UP000433104">
    <property type="component" value="Unassembled WGS sequence"/>
</dbReference>
<dbReference type="GO" id="GO:0005886">
    <property type="term" value="C:plasma membrane"/>
    <property type="evidence" value="ECO:0007669"/>
    <property type="project" value="InterPro"/>
</dbReference>
<evidence type="ECO:0000313" key="7">
    <source>
        <dbReference type="EMBL" id="MXO84674.1"/>
    </source>
</evidence>
<comment type="subcellular location">
    <subcellularLocation>
        <location evidence="1">Membrane</location>
        <topology evidence="1">Single-pass membrane protein</topology>
    </subcellularLocation>
</comment>